<dbReference type="AlphaFoldDB" id="A0A7C0Y681"/>
<reference evidence="2" key="1">
    <citation type="journal article" date="2020" name="mSystems">
        <title>Genome- and Community-Level Interaction Insights into Carbon Utilization and Element Cycling Functions of Hydrothermarchaeota in Hydrothermal Sediment.</title>
        <authorList>
            <person name="Zhou Z."/>
            <person name="Liu Y."/>
            <person name="Xu W."/>
            <person name="Pan J."/>
            <person name="Luo Z.H."/>
            <person name="Li M."/>
        </authorList>
    </citation>
    <scope>NUCLEOTIDE SEQUENCE [LARGE SCALE GENOMIC DNA]</scope>
    <source>
        <strain evidence="2">HyVt-115</strain>
    </source>
</reference>
<sequence>MRRLLLLGFLAFLLVWASYPLMARIQEGVASGAQDQETVQVENWDPQEVYRRAQLLVDKGGLRQGLDLFLRLREQSPRYRPLAVQRHICQLYERIGDISKALEEYEGFIRRFPWARDRVQMLMRMAAMAEVALHDLGRAWRYLEMIPEDKVPPGDMAPYLFNKGYLLEKMGKKDEAVEYYRRLVEEYPRTVGGFWAKERLKELTQNEVSGGQERDTGR</sequence>
<dbReference type="InterPro" id="IPR011990">
    <property type="entry name" value="TPR-like_helical_dom_sf"/>
</dbReference>
<dbReference type="Pfam" id="PF13174">
    <property type="entry name" value="TPR_6"/>
    <property type="match status" value="1"/>
</dbReference>
<protein>
    <submittedName>
        <fullName evidence="2">Tetratricopeptide repeat protein</fullName>
    </submittedName>
</protein>
<feature type="repeat" description="TPR" evidence="1">
    <location>
        <begin position="157"/>
        <end position="190"/>
    </location>
</feature>
<evidence type="ECO:0000256" key="1">
    <source>
        <dbReference type="PROSITE-ProRule" id="PRU00339"/>
    </source>
</evidence>
<accession>A0A7C0Y681</accession>
<dbReference type="PROSITE" id="PS50005">
    <property type="entry name" value="TPR"/>
    <property type="match status" value="1"/>
</dbReference>
<dbReference type="Proteomes" id="UP000885690">
    <property type="component" value="Unassembled WGS sequence"/>
</dbReference>
<dbReference type="InterPro" id="IPR019734">
    <property type="entry name" value="TPR_rpt"/>
</dbReference>
<evidence type="ECO:0000313" key="2">
    <source>
        <dbReference type="EMBL" id="HDD52874.1"/>
    </source>
</evidence>
<dbReference type="EMBL" id="DQWS01000086">
    <property type="protein sequence ID" value="HDD52874.1"/>
    <property type="molecule type" value="Genomic_DNA"/>
</dbReference>
<comment type="caution">
    <text evidence="2">The sequence shown here is derived from an EMBL/GenBank/DDBJ whole genome shotgun (WGS) entry which is preliminary data.</text>
</comment>
<organism evidence="2">
    <name type="scientific">Thermosulfidibacter takaii</name>
    <dbReference type="NCBI Taxonomy" id="412593"/>
    <lineage>
        <taxon>Bacteria</taxon>
        <taxon>Pseudomonadati</taxon>
        <taxon>Thermosulfidibacterota</taxon>
        <taxon>Thermosulfidibacteria</taxon>
        <taxon>Thermosulfidibacterales</taxon>
        <taxon>Thermosulfidibacteraceae</taxon>
    </lineage>
</organism>
<proteinExistence type="predicted"/>
<dbReference type="Gene3D" id="1.25.40.10">
    <property type="entry name" value="Tetratricopeptide repeat domain"/>
    <property type="match status" value="1"/>
</dbReference>
<dbReference type="SUPFAM" id="SSF48452">
    <property type="entry name" value="TPR-like"/>
    <property type="match status" value="1"/>
</dbReference>
<gene>
    <name evidence="2" type="ORF">ENF32_02240</name>
</gene>
<dbReference type="SMART" id="SM00028">
    <property type="entry name" value="TPR"/>
    <property type="match status" value="1"/>
</dbReference>
<keyword evidence="1" id="KW-0802">TPR repeat</keyword>
<name>A0A7C0Y681_9BACT</name>